<dbReference type="Gene3D" id="3.10.129.10">
    <property type="entry name" value="Hotdog Thioesterase"/>
    <property type="match status" value="1"/>
</dbReference>
<evidence type="ECO:0000313" key="3">
    <source>
        <dbReference type="EMBL" id="MFC5972384.1"/>
    </source>
</evidence>
<dbReference type="InterPro" id="IPR050563">
    <property type="entry name" value="4-hydroxybenzoyl-CoA_TE"/>
</dbReference>
<sequence>MSDFAFETSVQVRYRDLDTLEHVNNAVYASYLEQARSEYFDSIAGVGIGDGGMVIARLELDYRSPILLEDGEATVGTSVVDLGESSLTMDQRISVGDKVAAEATCVIVSVDEDGSARTLPDSWRDAIDSFEDGV</sequence>
<dbReference type="PANTHER" id="PTHR31793:SF27">
    <property type="entry name" value="NOVEL THIOESTERASE SUPERFAMILY DOMAIN AND SAPOSIN A-TYPE DOMAIN CONTAINING PROTEIN (0610012H03RIK)"/>
    <property type="match status" value="1"/>
</dbReference>
<keyword evidence="2 3" id="KW-0378">Hydrolase</keyword>
<dbReference type="CDD" id="cd00586">
    <property type="entry name" value="4HBT"/>
    <property type="match status" value="1"/>
</dbReference>
<dbReference type="RefSeq" id="WP_247415624.1">
    <property type="nucleotide sequence ID" value="NZ_JALLGW010000001.1"/>
</dbReference>
<evidence type="ECO:0000256" key="2">
    <source>
        <dbReference type="ARBA" id="ARBA00022801"/>
    </source>
</evidence>
<reference evidence="3 4" key="1">
    <citation type="journal article" date="2019" name="Int. J. Syst. Evol. Microbiol.">
        <title>The Global Catalogue of Microorganisms (GCM) 10K type strain sequencing project: providing services to taxonomists for standard genome sequencing and annotation.</title>
        <authorList>
            <consortium name="The Broad Institute Genomics Platform"/>
            <consortium name="The Broad Institute Genome Sequencing Center for Infectious Disease"/>
            <person name="Wu L."/>
            <person name="Ma J."/>
        </authorList>
    </citation>
    <scope>NUCLEOTIDE SEQUENCE [LARGE SCALE GENOMIC DNA]</scope>
    <source>
        <strain evidence="3 4">CGMCC 1.12543</strain>
    </source>
</reference>
<dbReference type="GO" id="GO:0016787">
    <property type="term" value="F:hydrolase activity"/>
    <property type="evidence" value="ECO:0007669"/>
    <property type="project" value="UniProtKB-KW"/>
</dbReference>
<keyword evidence="4" id="KW-1185">Reference proteome</keyword>
<dbReference type="PANTHER" id="PTHR31793">
    <property type="entry name" value="4-HYDROXYBENZOYL-COA THIOESTERASE FAMILY MEMBER"/>
    <property type="match status" value="1"/>
</dbReference>
<accession>A0ABD5RQ50</accession>
<comment type="caution">
    <text evidence="3">The sequence shown here is derived from an EMBL/GenBank/DDBJ whole genome shotgun (WGS) entry which is preliminary data.</text>
</comment>
<gene>
    <name evidence="3" type="ORF">ACFPYI_13670</name>
</gene>
<proteinExistence type="inferred from homology"/>
<dbReference type="EMBL" id="JBHSQH010000001">
    <property type="protein sequence ID" value="MFC5972384.1"/>
    <property type="molecule type" value="Genomic_DNA"/>
</dbReference>
<dbReference type="Pfam" id="PF13279">
    <property type="entry name" value="4HBT_2"/>
    <property type="match status" value="1"/>
</dbReference>
<dbReference type="Proteomes" id="UP001596099">
    <property type="component" value="Unassembled WGS sequence"/>
</dbReference>
<comment type="similarity">
    <text evidence="1">Belongs to the 4-hydroxybenzoyl-CoA thioesterase family.</text>
</comment>
<dbReference type="AlphaFoldDB" id="A0ABD5RQ50"/>
<evidence type="ECO:0000256" key="1">
    <source>
        <dbReference type="ARBA" id="ARBA00005953"/>
    </source>
</evidence>
<dbReference type="SUPFAM" id="SSF54637">
    <property type="entry name" value="Thioesterase/thiol ester dehydrase-isomerase"/>
    <property type="match status" value="1"/>
</dbReference>
<protein>
    <submittedName>
        <fullName evidence="3">Acyl-CoA thioesterase</fullName>
        <ecNumber evidence="3">3.1.2.-</ecNumber>
    </submittedName>
</protein>
<evidence type="ECO:0000313" key="4">
    <source>
        <dbReference type="Proteomes" id="UP001596099"/>
    </source>
</evidence>
<dbReference type="InterPro" id="IPR029069">
    <property type="entry name" value="HotDog_dom_sf"/>
</dbReference>
<organism evidence="3 4">
    <name type="scientific">Halomarina salina</name>
    <dbReference type="NCBI Taxonomy" id="1872699"/>
    <lineage>
        <taxon>Archaea</taxon>
        <taxon>Methanobacteriati</taxon>
        <taxon>Methanobacteriota</taxon>
        <taxon>Stenosarchaea group</taxon>
        <taxon>Halobacteria</taxon>
        <taxon>Halobacteriales</taxon>
        <taxon>Natronomonadaceae</taxon>
        <taxon>Halomarina</taxon>
    </lineage>
</organism>
<dbReference type="EC" id="3.1.2.-" evidence="3"/>
<name>A0ABD5RQ50_9EURY</name>